<reference evidence="4" key="1">
    <citation type="submission" date="2019-10" db="EMBL/GenBank/DDBJ databases">
        <title>Acinetobacter baumannii strain ATCC 19606 complete genome sequence.</title>
        <authorList>
            <person name="Tillman L.N."/>
            <person name="Kenyon J."/>
            <person name="To J."/>
            <person name="Hamidian M."/>
        </authorList>
    </citation>
    <scope>NUCLEOTIDE SEQUENCE [LARGE SCALE GENOMIC DNA]</scope>
    <source>
        <strain evidence="4">ATCC 19606 / DSM 30007 / JCM 6841 / CCUG 19606 / CIP 70.34 / NBRC 109757 / NCIMB 12457 / NCTC 12156 / 81</strain>
    </source>
</reference>
<dbReference type="PANTHER" id="PTHR37291:SF1">
    <property type="entry name" value="TYPE IV METHYL-DIRECTED RESTRICTION ENZYME ECOKMCRB SUBUNIT"/>
    <property type="match status" value="1"/>
</dbReference>
<sequence length="557" mass="64182">MSNFILEDLDQLTKQCRIDYKNLPTKIDIPITPELKNLLIKKLGNGVEISEYSIEYTNDKNQYGIFPSKWFWVASVFYKLAQAYEPYSEILAHLKKIPEFNNEDFLKQYPFEHEPSSKTQEQLDFEKEALSFITSKDPLTAIQNFDLFKKFIYERSWWNQGEVSTKKDKSSGKNFWRTNKDLFKSTLLTATQFIVSTSDKLTTIIYAVAEEPLILNKLQNIINNINAVNSVKASSGKPVENIIFYGAPGTGKSFAIEEKVKGHISIRTVFHPETQYSDFVGCLRPSMDDNGIEYSFKKGPFIEALLKALKDPEHHYYLIIEEINRAPAAAVFGELFQLLDRDSNGESEYRIDINDKDLLNLLNKEHPGGFPDNKLYIPNNLSLYATMNSSDQAVMPLDTAFKRRWKFEYMPLDFSTSPSGYFKINTESGEKTVSWSQFAQVVNLILSTLSIPEDRHLGPWFVNENEIFDQKNAKKTLTGKVLMYIWDDVLRHSERSALFNTDIKTFGSLVKKIENNEIIFSENFLKVLEKEIEKTNAETQNENLKPEITEEEDTGEN</sequence>
<dbReference type="Proteomes" id="UP000498640">
    <property type="component" value="Chromosome"/>
</dbReference>
<dbReference type="InterPro" id="IPR027417">
    <property type="entry name" value="P-loop_NTPase"/>
</dbReference>
<accession>A0ABX6CG73</accession>
<dbReference type="RefSeq" id="WP_000064438.1">
    <property type="nucleotide sequence ID" value="NZ_CP058289.1"/>
</dbReference>
<evidence type="ECO:0000313" key="3">
    <source>
        <dbReference type="EMBL" id="QFQ05533.1"/>
    </source>
</evidence>
<protein>
    <recommendedName>
        <fullName evidence="2">ATPase dynein-related AAA domain-containing protein</fullName>
    </recommendedName>
</protein>
<dbReference type="InterPro" id="IPR052934">
    <property type="entry name" value="Methyl-DNA_Rec/Restrict_Enz"/>
</dbReference>
<dbReference type="InterPro" id="IPR011704">
    <property type="entry name" value="ATPase_dyneun-rel_AAA"/>
</dbReference>
<name>A0ABX6CG73_ACIB2</name>
<evidence type="ECO:0000313" key="4">
    <source>
        <dbReference type="Proteomes" id="UP000498640"/>
    </source>
</evidence>
<dbReference type="Pfam" id="PF07728">
    <property type="entry name" value="AAA_5"/>
    <property type="match status" value="1"/>
</dbReference>
<feature type="region of interest" description="Disordered" evidence="1">
    <location>
        <begin position="535"/>
        <end position="557"/>
    </location>
</feature>
<feature type="domain" description="ATPase dynein-related AAA" evidence="2">
    <location>
        <begin position="241"/>
        <end position="404"/>
    </location>
</feature>
<evidence type="ECO:0000259" key="2">
    <source>
        <dbReference type="Pfam" id="PF07728"/>
    </source>
</evidence>
<dbReference type="Gene3D" id="3.40.50.300">
    <property type="entry name" value="P-loop containing nucleotide triphosphate hydrolases"/>
    <property type="match status" value="1"/>
</dbReference>
<evidence type="ECO:0000256" key="1">
    <source>
        <dbReference type="SAM" id="MobiDB-lite"/>
    </source>
</evidence>
<dbReference type="EMBL" id="CP045110">
    <property type="protein sequence ID" value="QFQ05533.1"/>
    <property type="molecule type" value="Genomic_DNA"/>
</dbReference>
<keyword evidence="4" id="KW-1185">Reference proteome</keyword>
<reference evidence="3 4" key="2">
    <citation type="journal article" date="2020" name="Microorganisms">
        <title>Analysis of Complete Genome Sequence of Acinetobacter baumannii Strain ATCC 19606 Reveals Novel Mobile Genetic Elements and Novel Prophage.</title>
        <authorList>
            <person name="Hamidian M."/>
            <person name="Blasco L."/>
            <person name="Tillman L.N."/>
            <person name="To J."/>
            <person name="Tomas M."/>
            <person name="Myers G.S.A."/>
        </authorList>
    </citation>
    <scope>NUCLEOTIDE SEQUENCE [LARGE SCALE GENOMIC DNA]</scope>
    <source>
        <strain evidence="4">ATCC 19606 / DSM 30007 / JCM 6841 / CCUG 19606 / CIP 70.34 / NBRC 109757 / NCIMB 12457 / NCTC 12156 / 81</strain>
    </source>
</reference>
<gene>
    <name evidence="3" type="ORF">FQU82_02103</name>
</gene>
<proteinExistence type="predicted"/>
<dbReference type="PANTHER" id="PTHR37291">
    <property type="entry name" value="5-METHYLCYTOSINE-SPECIFIC RESTRICTION ENZYME B"/>
    <property type="match status" value="1"/>
</dbReference>
<dbReference type="SUPFAM" id="SSF52540">
    <property type="entry name" value="P-loop containing nucleoside triphosphate hydrolases"/>
    <property type="match status" value="1"/>
</dbReference>
<dbReference type="GeneID" id="92894026"/>
<organism evidence="3 4">
    <name type="scientific">Acinetobacter baumannii (strain ATCC 19606 / DSM 30007 / JCM 6841 / CCUG 19606 / CIP 70.34 / NBRC 109757 / NCIMB 12457 / NCTC 12156 / 81)</name>
    <dbReference type="NCBI Taxonomy" id="575584"/>
    <lineage>
        <taxon>Bacteria</taxon>
        <taxon>Pseudomonadati</taxon>
        <taxon>Pseudomonadota</taxon>
        <taxon>Gammaproteobacteria</taxon>
        <taxon>Moraxellales</taxon>
        <taxon>Moraxellaceae</taxon>
        <taxon>Acinetobacter</taxon>
        <taxon>Acinetobacter calcoaceticus/baumannii complex</taxon>
    </lineage>
</organism>